<evidence type="ECO:0000256" key="1">
    <source>
        <dbReference type="ARBA" id="ARBA00005254"/>
    </source>
</evidence>
<dbReference type="InterPro" id="IPR029045">
    <property type="entry name" value="ClpP/crotonase-like_dom_sf"/>
</dbReference>
<evidence type="ECO:0000313" key="4">
    <source>
        <dbReference type="EMBL" id="KTT72097.1"/>
    </source>
</evidence>
<dbReference type="SUPFAM" id="SSF52096">
    <property type="entry name" value="ClpP/crotonase"/>
    <property type="match status" value="1"/>
</dbReference>
<gene>
    <name evidence="4" type="ORF">NS319_05205</name>
</gene>
<dbReference type="Gene3D" id="3.90.226.10">
    <property type="entry name" value="2-enoyl-CoA Hydratase, Chain A, domain 1"/>
    <property type="match status" value="1"/>
</dbReference>
<dbReference type="CDD" id="cd06558">
    <property type="entry name" value="crotonase-like"/>
    <property type="match status" value="1"/>
</dbReference>
<protein>
    <submittedName>
        <fullName evidence="4">Enoyl-CoA hydratase</fullName>
        <ecNumber evidence="4">4.2.1.17</ecNumber>
    </submittedName>
</protein>
<name>A0A147I2C7_9SPHN</name>
<evidence type="ECO:0000313" key="5">
    <source>
        <dbReference type="Proteomes" id="UP000072867"/>
    </source>
</evidence>
<dbReference type="AlphaFoldDB" id="A0A147I2C7"/>
<dbReference type="GO" id="GO:0006635">
    <property type="term" value="P:fatty acid beta-oxidation"/>
    <property type="evidence" value="ECO:0007669"/>
    <property type="project" value="TreeGrafter"/>
</dbReference>
<dbReference type="STRING" id="33051.SB4_11275"/>
<evidence type="ECO:0000256" key="2">
    <source>
        <dbReference type="ARBA" id="ARBA00023239"/>
    </source>
</evidence>
<sequence length="273" mass="28815">MEPRQDNQAGLESRTVTHRYITVANEGRLTIVTINRPEAHNALNAAAHEELAAAFDAFAADPDQWVAIITGAGEKAFCAGHDLKQQASGGGMATPPSGFGGLTARFDLAKPVIAAVNGVAMGGGFEIVLACDIVVASARAAFALPEPKVGLAALAGGLQRLPRTIGLKPAMGMMLTGRRVSAEEGQRLGFVNEVAEDDVLATARRWADEILACSPMSIRATKEAVLRGLDTPTDRFLCEQWDYPAIATMMASQDAIEGPAAFAEKRSPQWKGC</sequence>
<keyword evidence="2 4" id="KW-0456">Lyase</keyword>
<reference evidence="4 5" key="1">
    <citation type="journal article" date="2016" name="Front. Microbiol.">
        <title>Genomic Resource of Rice Seed Associated Bacteria.</title>
        <authorList>
            <person name="Midha S."/>
            <person name="Bansal K."/>
            <person name="Sharma S."/>
            <person name="Kumar N."/>
            <person name="Patil P.P."/>
            <person name="Chaudhry V."/>
            <person name="Patil P.B."/>
        </authorList>
    </citation>
    <scope>NUCLEOTIDE SEQUENCE [LARGE SCALE GENOMIC DNA]</scope>
    <source>
        <strain evidence="4 5">NS319</strain>
    </source>
</reference>
<dbReference type="EC" id="4.2.1.17" evidence="4"/>
<dbReference type="PATRIC" id="fig|33051.3.peg.2028"/>
<dbReference type="Pfam" id="PF00378">
    <property type="entry name" value="ECH_1"/>
    <property type="match status" value="1"/>
</dbReference>
<evidence type="ECO:0000256" key="3">
    <source>
        <dbReference type="RuleBase" id="RU003707"/>
    </source>
</evidence>
<dbReference type="Proteomes" id="UP000072867">
    <property type="component" value="Unassembled WGS sequence"/>
</dbReference>
<accession>A0A147I2C7</accession>
<dbReference type="PANTHER" id="PTHR11941">
    <property type="entry name" value="ENOYL-COA HYDRATASE-RELATED"/>
    <property type="match status" value="1"/>
</dbReference>
<proteinExistence type="inferred from homology"/>
<dbReference type="PROSITE" id="PS00166">
    <property type="entry name" value="ENOYL_COA_HYDRATASE"/>
    <property type="match status" value="1"/>
</dbReference>
<dbReference type="InterPro" id="IPR014748">
    <property type="entry name" value="Enoyl-CoA_hydra_C"/>
</dbReference>
<dbReference type="EMBL" id="LDTD01000031">
    <property type="protein sequence ID" value="KTT72097.1"/>
    <property type="molecule type" value="Genomic_DNA"/>
</dbReference>
<comment type="similarity">
    <text evidence="1 3">Belongs to the enoyl-CoA hydratase/isomerase family.</text>
</comment>
<dbReference type="InterPro" id="IPR001753">
    <property type="entry name" value="Enoyl-CoA_hydra/iso"/>
</dbReference>
<dbReference type="InterPro" id="IPR018376">
    <property type="entry name" value="Enoyl-CoA_hyd/isom_CS"/>
</dbReference>
<organism evidence="4 5">
    <name type="scientific">Sphingomonas sanguinis</name>
    <dbReference type="NCBI Taxonomy" id="33051"/>
    <lineage>
        <taxon>Bacteria</taxon>
        <taxon>Pseudomonadati</taxon>
        <taxon>Pseudomonadota</taxon>
        <taxon>Alphaproteobacteria</taxon>
        <taxon>Sphingomonadales</taxon>
        <taxon>Sphingomonadaceae</taxon>
        <taxon>Sphingomonas</taxon>
    </lineage>
</organism>
<dbReference type="Gene3D" id="1.10.12.10">
    <property type="entry name" value="Lyase 2-enoyl-coa Hydratase, Chain A, domain 2"/>
    <property type="match status" value="1"/>
</dbReference>
<dbReference type="PANTHER" id="PTHR11941:SF54">
    <property type="entry name" value="ENOYL-COA HYDRATASE, MITOCHONDRIAL"/>
    <property type="match status" value="1"/>
</dbReference>
<dbReference type="GO" id="GO:0004300">
    <property type="term" value="F:enoyl-CoA hydratase activity"/>
    <property type="evidence" value="ECO:0007669"/>
    <property type="project" value="UniProtKB-EC"/>
</dbReference>
<dbReference type="FunFam" id="3.90.226.10:FF:000009">
    <property type="entry name" value="Carnitinyl-CoA dehydratase"/>
    <property type="match status" value="1"/>
</dbReference>
<comment type="caution">
    <text evidence="4">The sequence shown here is derived from an EMBL/GenBank/DDBJ whole genome shotgun (WGS) entry which is preliminary data.</text>
</comment>